<dbReference type="PROSITE" id="PS00201">
    <property type="entry name" value="FLAVODOXIN"/>
    <property type="match status" value="1"/>
</dbReference>
<feature type="domain" description="Flavodoxin-like" evidence="1">
    <location>
        <begin position="3"/>
        <end position="161"/>
    </location>
</feature>
<accession>A0A1H7L5G4</accession>
<dbReference type="GO" id="GO:0016651">
    <property type="term" value="F:oxidoreductase activity, acting on NAD(P)H"/>
    <property type="evidence" value="ECO:0007669"/>
    <property type="project" value="UniProtKB-ARBA"/>
</dbReference>
<organism evidence="2 3">
    <name type="scientific">Ruminococcus albus</name>
    <dbReference type="NCBI Taxonomy" id="1264"/>
    <lineage>
        <taxon>Bacteria</taxon>
        <taxon>Bacillati</taxon>
        <taxon>Bacillota</taxon>
        <taxon>Clostridia</taxon>
        <taxon>Eubacteriales</taxon>
        <taxon>Oscillospiraceae</taxon>
        <taxon>Ruminococcus</taxon>
    </lineage>
</organism>
<dbReference type="Proteomes" id="UP000186015">
    <property type="component" value="Unassembled WGS sequence"/>
</dbReference>
<dbReference type="Gene3D" id="3.40.50.360">
    <property type="match status" value="1"/>
</dbReference>
<reference evidence="2 3" key="1">
    <citation type="submission" date="2016-10" db="EMBL/GenBank/DDBJ databases">
        <authorList>
            <person name="de Groot N.N."/>
        </authorList>
    </citation>
    <scope>NUCLEOTIDE SEQUENCE [LARGE SCALE GENOMIC DNA]</scope>
    <source>
        <strain evidence="2 3">KH2T6</strain>
    </source>
</reference>
<gene>
    <name evidence="2" type="ORF">SAMN05216469_10855</name>
</gene>
<dbReference type="PANTHER" id="PTHR39201">
    <property type="entry name" value="EXPORTED PROTEIN-RELATED"/>
    <property type="match status" value="1"/>
</dbReference>
<dbReference type="EMBL" id="FOAT01000008">
    <property type="protein sequence ID" value="SEK94030.1"/>
    <property type="molecule type" value="Genomic_DNA"/>
</dbReference>
<dbReference type="Pfam" id="PF12682">
    <property type="entry name" value="Flavodoxin_4"/>
    <property type="match status" value="1"/>
</dbReference>
<dbReference type="InterPro" id="IPR029039">
    <property type="entry name" value="Flavoprotein-like_sf"/>
</dbReference>
<dbReference type="GO" id="GO:0009055">
    <property type="term" value="F:electron transfer activity"/>
    <property type="evidence" value="ECO:0007669"/>
    <property type="project" value="InterPro"/>
</dbReference>
<evidence type="ECO:0000313" key="2">
    <source>
        <dbReference type="EMBL" id="SEK94030.1"/>
    </source>
</evidence>
<protein>
    <submittedName>
        <fullName evidence="2">Flavodoxin</fullName>
    </submittedName>
</protein>
<dbReference type="InterPro" id="IPR008254">
    <property type="entry name" value="Flavodoxin/NO_synth"/>
</dbReference>
<name>A0A1H7L5G4_RUMAL</name>
<evidence type="ECO:0000313" key="3">
    <source>
        <dbReference type="Proteomes" id="UP000186015"/>
    </source>
</evidence>
<proteinExistence type="predicted"/>
<evidence type="ECO:0000259" key="1">
    <source>
        <dbReference type="PROSITE" id="PS50902"/>
    </source>
</evidence>
<dbReference type="RefSeq" id="WP_074833392.1">
    <property type="nucleotide sequence ID" value="NZ_FOAT01000008.1"/>
</dbReference>
<dbReference type="AlphaFoldDB" id="A0A1H7L5G4"/>
<dbReference type="PROSITE" id="PS50902">
    <property type="entry name" value="FLAVODOXIN_LIKE"/>
    <property type="match status" value="1"/>
</dbReference>
<dbReference type="SUPFAM" id="SSF52218">
    <property type="entry name" value="Flavoproteins"/>
    <property type="match status" value="1"/>
</dbReference>
<dbReference type="InterPro" id="IPR001226">
    <property type="entry name" value="Flavodoxin_CS"/>
</dbReference>
<dbReference type="OrthoDB" id="9806505at2"/>
<dbReference type="PANTHER" id="PTHR39201:SF1">
    <property type="entry name" value="FLAVODOXIN-LIKE DOMAIN-CONTAINING PROTEIN"/>
    <property type="match status" value="1"/>
</dbReference>
<dbReference type="GO" id="GO:0010181">
    <property type="term" value="F:FMN binding"/>
    <property type="evidence" value="ECO:0007669"/>
    <property type="project" value="InterPro"/>
</dbReference>
<sequence>MKTAIVYYSLNGNTEFAANKIAENIGADLIPVRPVKAYPDKGFAKLFWGGKSVVMGEKPKLQPYSFNAENYDLIIFGSPVWANTIAPPLRTFIQENLISLKGKTFAFISCFTAAGGDKALIKLKGYLGVDAVAAELYLVDPKDKPDPANEQKISEFCEKLKSLG</sequence>